<evidence type="ECO:0000313" key="2">
    <source>
        <dbReference type="EMBL" id="CAF9916887.1"/>
    </source>
</evidence>
<organism evidence="2 3">
    <name type="scientific">Gomphillus americanus</name>
    <dbReference type="NCBI Taxonomy" id="1940652"/>
    <lineage>
        <taxon>Eukaryota</taxon>
        <taxon>Fungi</taxon>
        <taxon>Dikarya</taxon>
        <taxon>Ascomycota</taxon>
        <taxon>Pezizomycotina</taxon>
        <taxon>Lecanoromycetes</taxon>
        <taxon>OSLEUM clade</taxon>
        <taxon>Ostropomycetidae</taxon>
        <taxon>Ostropales</taxon>
        <taxon>Graphidaceae</taxon>
        <taxon>Gomphilloideae</taxon>
        <taxon>Gomphillus</taxon>
    </lineage>
</organism>
<proteinExistence type="predicted"/>
<evidence type="ECO:0000313" key="3">
    <source>
        <dbReference type="Proteomes" id="UP000664169"/>
    </source>
</evidence>
<gene>
    <name evidence="2" type="ORF">GOMPHAMPRED_001139</name>
</gene>
<feature type="compositionally biased region" description="Polar residues" evidence="1">
    <location>
        <begin position="44"/>
        <end position="55"/>
    </location>
</feature>
<dbReference type="PANTHER" id="PTHR33321">
    <property type="match status" value="1"/>
</dbReference>
<dbReference type="EMBL" id="CAJPDQ010000011">
    <property type="protein sequence ID" value="CAF9916887.1"/>
    <property type="molecule type" value="Genomic_DNA"/>
</dbReference>
<accession>A0A8H3F1Y7</accession>
<dbReference type="InterPro" id="IPR007541">
    <property type="entry name" value="Uncharacterised_BSP"/>
</dbReference>
<name>A0A8H3F1Y7_9LECA</name>
<dbReference type="AlphaFoldDB" id="A0A8H3F1Y7"/>
<dbReference type="Proteomes" id="UP000664169">
    <property type="component" value="Unassembled WGS sequence"/>
</dbReference>
<sequence length="281" mass="31805">MTAWQSPKPLPTPIAMSTRLPDPLPNSEPTPIPIPDRTSRHQPDQSIQDTQSKLPTPNLRFAIHDLTHSGALKFQREISAGTALQEAIRTVIYLLYDTTGKTIDHPPVRSITFILKSMGGVAYTTGNDLDDEHKEIHLSLEYIDAQPENRVRAEILGVITHEMVHVWQWSAPGTPGGLIEGIADYVRLKAGFSPPHWSRKPGEKWDAGYERTGFFLEWLEQKFGSETIVQINGLLKGERYESKIWKEVFGHDVDDLFKTYQTEFEKRETIKEGNGTQPEHA</sequence>
<dbReference type="PANTHER" id="PTHR33321:SF12">
    <property type="entry name" value="PLANT BASIC SECRETORY PROTEIN (BSP) FAMILY PROTEIN"/>
    <property type="match status" value="1"/>
</dbReference>
<feature type="compositionally biased region" description="Pro residues" evidence="1">
    <location>
        <begin position="22"/>
        <end position="34"/>
    </location>
</feature>
<feature type="region of interest" description="Disordered" evidence="1">
    <location>
        <begin position="1"/>
        <end position="55"/>
    </location>
</feature>
<reference evidence="2" key="1">
    <citation type="submission" date="2021-03" db="EMBL/GenBank/DDBJ databases">
        <authorList>
            <person name="Tagirdzhanova G."/>
        </authorList>
    </citation>
    <scope>NUCLEOTIDE SEQUENCE</scope>
</reference>
<protein>
    <submittedName>
        <fullName evidence="2">Uncharacterized protein</fullName>
    </submittedName>
</protein>
<evidence type="ECO:0000256" key="1">
    <source>
        <dbReference type="SAM" id="MobiDB-lite"/>
    </source>
</evidence>
<dbReference type="Pfam" id="PF04450">
    <property type="entry name" value="BSP"/>
    <property type="match status" value="1"/>
</dbReference>
<dbReference type="OrthoDB" id="891726at2759"/>
<keyword evidence="3" id="KW-1185">Reference proteome</keyword>
<comment type="caution">
    <text evidence="2">The sequence shown here is derived from an EMBL/GenBank/DDBJ whole genome shotgun (WGS) entry which is preliminary data.</text>
</comment>